<protein>
    <submittedName>
        <fullName evidence="1">His-Xaa-Ser system protein HxsD</fullName>
    </submittedName>
</protein>
<reference evidence="1 2" key="1">
    <citation type="submission" date="2020-01" db="EMBL/GenBank/DDBJ databases">
        <title>Complete genome sequence of Chitinophaga sp. H33E-04 isolated from quinoa roots.</title>
        <authorList>
            <person name="Weon H.-Y."/>
            <person name="Lee S.A."/>
        </authorList>
    </citation>
    <scope>NUCLEOTIDE SEQUENCE [LARGE SCALE GENOMIC DNA]</scope>
    <source>
        <strain evidence="1 2">H33E-04</strain>
    </source>
</reference>
<keyword evidence="2" id="KW-1185">Reference proteome</keyword>
<dbReference type="EMBL" id="CP048113">
    <property type="protein sequence ID" value="QHS63978.1"/>
    <property type="molecule type" value="Genomic_DNA"/>
</dbReference>
<proteinExistence type="predicted"/>
<dbReference type="AlphaFoldDB" id="A0A6B9ZNV0"/>
<evidence type="ECO:0000313" key="2">
    <source>
        <dbReference type="Proteomes" id="UP000476411"/>
    </source>
</evidence>
<dbReference type="Proteomes" id="UP000476411">
    <property type="component" value="Chromosome"/>
</dbReference>
<dbReference type="NCBIfam" id="TIGR03976">
    <property type="entry name" value="chp_LLNDYxLRE"/>
    <property type="match status" value="1"/>
</dbReference>
<name>A0A6B9ZNV0_9BACT</name>
<gene>
    <name evidence="1" type="primary">hxsD</name>
    <name evidence="1" type="ORF">GWR21_10490</name>
</gene>
<dbReference type="InterPro" id="IPR023974">
    <property type="entry name" value="HxsD"/>
</dbReference>
<accession>A0A6B9ZNV0</accession>
<dbReference type="KEGG" id="chih:GWR21_10490"/>
<evidence type="ECO:0000313" key="1">
    <source>
        <dbReference type="EMBL" id="QHS63978.1"/>
    </source>
</evidence>
<sequence length="117" mass="13486">MDNRLTAIVDLEVYPEPVLFKCLYWYTNNYEVEITKVSTVQLKCTIAPKEASATTDWDYVISRLRRDLVDFKLRQIVSDETKTIRELLIAKAFAYYDQEDLPASGVTDPVGFDPQSI</sequence>
<organism evidence="1 2">
    <name type="scientific">Chitinophaga agri</name>
    <dbReference type="NCBI Taxonomy" id="2703787"/>
    <lineage>
        <taxon>Bacteria</taxon>
        <taxon>Pseudomonadati</taxon>
        <taxon>Bacteroidota</taxon>
        <taxon>Chitinophagia</taxon>
        <taxon>Chitinophagales</taxon>
        <taxon>Chitinophagaceae</taxon>
        <taxon>Chitinophaga</taxon>
    </lineage>
</organism>